<dbReference type="InterPro" id="IPR044881">
    <property type="entry name" value="RMI1_N_N_sf"/>
</dbReference>
<feature type="region of interest" description="Disordered" evidence="7">
    <location>
        <begin position="260"/>
        <end position="293"/>
    </location>
</feature>
<feature type="domain" description="RecQ mediated genome instability protein 1 OB-fold" evidence="8">
    <location>
        <begin position="67"/>
        <end position="204"/>
    </location>
</feature>
<evidence type="ECO:0000259" key="8">
    <source>
        <dbReference type="Pfam" id="PF08585"/>
    </source>
</evidence>
<organism evidence="11 12">
    <name type="scientific">Trichogramma kaykai</name>
    <dbReference type="NCBI Taxonomy" id="54128"/>
    <lineage>
        <taxon>Eukaryota</taxon>
        <taxon>Metazoa</taxon>
        <taxon>Ecdysozoa</taxon>
        <taxon>Arthropoda</taxon>
        <taxon>Hexapoda</taxon>
        <taxon>Insecta</taxon>
        <taxon>Pterygota</taxon>
        <taxon>Neoptera</taxon>
        <taxon>Endopterygota</taxon>
        <taxon>Hymenoptera</taxon>
        <taxon>Apocrita</taxon>
        <taxon>Proctotrupomorpha</taxon>
        <taxon>Chalcidoidea</taxon>
        <taxon>Trichogrammatidae</taxon>
        <taxon>Trichogramma</taxon>
    </lineage>
</organism>
<dbReference type="Pfam" id="PF08585">
    <property type="entry name" value="RMI1_N_C"/>
    <property type="match status" value="1"/>
</dbReference>
<dbReference type="Pfam" id="PF16099">
    <property type="entry name" value="RMI1_C"/>
    <property type="match status" value="1"/>
</dbReference>
<dbReference type="FunFam" id="2.40.50.770:FF:000002">
    <property type="entry name" value="recQ-mediated genome instability protein 1"/>
    <property type="match status" value="1"/>
</dbReference>
<dbReference type="GO" id="GO:0006260">
    <property type="term" value="P:DNA replication"/>
    <property type="evidence" value="ECO:0007669"/>
    <property type="project" value="UniProtKB-KW"/>
</dbReference>
<evidence type="ECO:0000256" key="4">
    <source>
        <dbReference type="ARBA" id="ARBA00022705"/>
    </source>
</evidence>
<evidence type="ECO:0000313" key="12">
    <source>
        <dbReference type="Proteomes" id="UP001627154"/>
    </source>
</evidence>
<dbReference type="AlphaFoldDB" id="A0ABD2XNV4"/>
<dbReference type="InterPro" id="IPR013894">
    <property type="entry name" value="RMI1_OB"/>
</dbReference>
<gene>
    <name evidence="11" type="ORF">TKK_000698</name>
</gene>
<evidence type="ECO:0000256" key="7">
    <source>
        <dbReference type="SAM" id="MobiDB-lite"/>
    </source>
</evidence>
<feature type="domain" description="RMI1 N-terminal" evidence="10">
    <location>
        <begin position="13"/>
        <end position="60"/>
    </location>
</feature>
<evidence type="ECO:0000259" key="9">
    <source>
        <dbReference type="Pfam" id="PF16099"/>
    </source>
</evidence>
<evidence type="ECO:0000256" key="6">
    <source>
        <dbReference type="ARBA" id="ARBA00024977"/>
    </source>
</evidence>
<dbReference type="Gene3D" id="2.40.50.770">
    <property type="entry name" value="RecQ-mediated genome instability protein Rmi1, C-terminal domain"/>
    <property type="match status" value="1"/>
</dbReference>
<keyword evidence="12" id="KW-1185">Reference proteome</keyword>
<dbReference type="InterPro" id="IPR042470">
    <property type="entry name" value="RMI1_N_C_sf"/>
</dbReference>
<feature type="compositionally biased region" description="Low complexity" evidence="7">
    <location>
        <begin position="268"/>
        <end position="293"/>
    </location>
</feature>
<name>A0ABD2XNV4_9HYME</name>
<dbReference type="InterPro" id="IPR032199">
    <property type="entry name" value="RMI1_C"/>
</dbReference>
<evidence type="ECO:0000256" key="3">
    <source>
        <dbReference type="ARBA" id="ARBA00018987"/>
    </source>
</evidence>
<dbReference type="Pfam" id="PF21000">
    <property type="entry name" value="RMI1_N_N"/>
    <property type="match status" value="1"/>
</dbReference>
<evidence type="ECO:0000313" key="11">
    <source>
        <dbReference type="EMBL" id="KAL3407151.1"/>
    </source>
</evidence>
<dbReference type="GO" id="GO:0005634">
    <property type="term" value="C:nucleus"/>
    <property type="evidence" value="ECO:0007669"/>
    <property type="project" value="UniProtKB-SubCell"/>
</dbReference>
<comment type="similarity">
    <text evidence="2">Belongs to the RMI1 family.</text>
</comment>
<sequence>MNNQLFQRVKNSLQNEHYSMNDSWLSECVEFYINDHENATQKEIITFVINQWLLSDLREINNDHGCLPRNLANQRVTTLPAKYILQMNKVYDISQSKYKQLEKIRQVSTENVDATENENAIQEDKFSAWEPKPKRMLQLFLTDGLQDVLAIEYKPIRFLKDNLYPGYKVLIKGPVICRKGVILLEENNITEIGGEVESLLIVNAVENVFARALNLEENPDPYNDNNAQSTQSTQKNIQLDDDFDIDTQALDQIEKEIQQTYSEDKKSNNTVNKSKQTTSTVSTSSKKSKTDSLSYSYSYSNVPIEIDDSDEKLLEMVDEKQFQDFSSIKTPSISSHKVDKKKQSSSNIIKNQCDDFPTEEEMQDLSEMKFLHSYNSKQSTELSSKVVNSSTTQTTHRQISNQNKLNLGKLNEKSSSWKLPSPLPSVLSVKKNLINVDEYSADDFDFDTKIDDFRTPDDIQSCQASTNRKKPISAKSKYKNEYSSHIEEHLAMDFENEFDTEFESKLEIKPETKNSKSDPSFLGKVSSNSSSKSSKFTDLSSNYEVTGIKRLASTISPSTIGAPSKMRCLQSTPKSNSFSRNIAEYFNDKTVLDEILPKQFEYIKEVLKKPLTSEPCRTVVRGKVINIVKLNLDNDENGYYFHLDATISDTTSTLDIVFSSKVLEEIIGYDPQEFRQKRRQGKTNPSIKDQLREDLQKAQQKLRLMDEFMELELKLDQKPKVLKTLKLTKEQKKQYDEMLKLHNLDSPTLEDIFKIVKPELFSDDNCIQGFNSPDTTDGVTV</sequence>
<comment type="caution">
    <text evidence="11">The sequence shown here is derived from an EMBL/GenBank/DDBJ whole genome shotgun (WGS) entry which is preliminary data.</text>
</comment>
<feature type="region of interest" description="Disordered" evidence="7">
    <location>
        <begin position="509"/>
        <end position="537"/>
    </location>
</feature>
<dbReference type="Gene3D" id="1.10.8.1020">
    <property type="entry name" value="RecQ-mediated genome instability protein 1, N-terminal domain"/>
    <property type="match status" value="1"/>
</dbReference>
<protein>
    <recommendedName>
        <fullName evidence="3">RecQ-mediated genome instability protein 1</fullName>
    </recommendedName>
</protein>
<keyword evidence="4" id="KW-0235">DNA replication</keyword>
<dbReference type="EMBL" id="JBJJXI010000015">
    <property type="protein sequence ID" value="KAL3407151.1"/>
    <property type="molecule type" value="Genomic_DNA"/>
</dbReference>
<evidence type="ECO:0000256" key="5">
    <source>
        <dbReference type="ARBA" id="ARBA00023242"/>
    </source>
</evidence>
<accession>A0ABD2XNV4</accession>
<keyword evidence="5" id="KW-0539">Nucleus</keyword>
<dbReference type="PANTHER" id="PTHR14790:SF15">
    <property type="entry name" value="RECQ-MEDIATED GENOME INSTABILITY PROTEIN 1"/>
    <property type="match status" value="1"/>
</dbReference>
<comment type="function">
    <text evidence="6">Essential component of the RMI complex, a complex that plays an important role in the processing of homologous recombination intermediates to limit DNA crossover formation in cells. Promotes TOP3A binding to double Holliday junctions (DHJ) and hence stimulates TOP3A-mediated dissolution. Required for BLM phosphorylation during mitosis. Within the BLM complex, required for BLM and TOP3A stability.</text>
</comment>
<evidence type="ECO:0000256" key="1">
    <source>
        <dbReference type="ARBA" id="ARBA00004123"/>
    </source>
</evidence>
<reference evidence="11 12" key="1">
    <citation type="journal article" date="2024" name="bioRxiv">
        <title>A reference genome for Trichogramma kaykai: A tiny desert-dwelling parasitoid wasp with competing sex-ratio distorters.</title>
        <authorList>
            <person name="Culotta J."/>
            <person name="Lindsey A.R."/>
        </authorList>
    </citation>
    <scope>NUCLEOTIDE SEQUENCE [LARGE SCALE GENOMIC DNA]</scope>
    <source>
        <strain evidence="11 12">KSX58</strain>
    </source>
</reference>
<dbReference type="InterPro" id="IPR049363">
    <property type="entry name" value="RMI1_N"/>
</dbReference>
<feature type="compositionally biased region" description="Low complexity" evidence="7">
    <location>
        <begin position="520"/>
        <end position="537"/>
    </location>
</feature>
<feature type="domain" description="RecQ-mediated genome instability protein 1 C-terminal OB-fold" evidence="9">
    <location>
        <begin position="599"/>
        <end position="731"/>
    </location>
</feature>
<dbReference type="PANTHER" id="PTHR14790">
    <property type="entry name" value="RECQ-MEDIATED GENOME INSTABILITY PROTEIN 1 RMI1"/>
    <property type="match status" value="1"/>
</dbReference>
<evidence type="ECO:0000256" key="2">
    <source>
        <dbReference type="ARBA" id="ARBA00006395"/>
    </source>
</evidence>
<feature type="region of interest" description="Disordered" evidence="7">
    <location>
        <begin position="216"/>
        <end position="238"/>
    </location>
</feature>
<dbReference type="SMART" id="SM01161">
    <property type="entry name" value="DUF1767"/>
    <property type="match status" value="1"/>
</dbReference>
<proteinExistence type="inferred from homology"/>
<feature type="compositionally biased region" description="Polar residues" evidence="7">
    <location>
        <begin position="223"/>
        <end position="237"/>
    </location>
</feature>
<comment type="subcellular location">
    <subcellularLocation>
        <location evidence="1">Nucleus</location>
    </subcellularLocation>
</comment>
<evidence type="ECO:0000259" key="10">
    <source>
        <dbReference type="Pfam" id="PF21000"/>
    </source>
</evidence>
<dbReference type="Proteomes" id="UP001627154">
    <property type="component" value="Unassembled WGS sequence"/>
</dbReference>